<sequence length="232" mass="26368">MIDLSHAENRIRCVTNFEDLISMPLLGEINANCWTRELVGNFSEIIKQVELNGNIAEIDQEELRELKLSEQGQLAREILLNDFKALEAHGASPILNLIKCYERDDAYPFFPTDVYSFHVDRSPIATDTFLCTYHGAASEILPNSQANQKILVPEIRDELKKLYGGPDAGFESFLSDYFFDLHYESKPKAHIVNLGVGHLWRLAVDHPDSQVLPCIHRAPKEKTGENRLLMIC</sequence>
<dbReference type="EMBL" id="CP002453">
    <property type="protein sequence ID" value="ADV49847.1"/>
    <property type="molecule type" value="Genomic_DNA"/>
</dbReference>
<reference evidence="1 2" key="1">
    <citation type="journal article" date="2010" name="Stand. Genomic Sci.">
        <title>Complete genome sequence of Cellulophaga algicola type strain (IC166).</title>
        <authorList>
            <person name="Abt B."/>
            <person name="Lu M."/>
            <person name="Misra M."/>
            <person name="Han C."/>
            <person name="Nolan M."/>
            <person name="Lucas S."/>
            <person name="Hammon N."/>
            <person name="Deshpande S."/>
            <person name="Cheng J.F."/>
            <person name="Tapia R."/>
            <person name="Goodwin L."/>
            <person name="Pitluck S."/>
            <person name="Liolios K."/>
            <person name="Pagani I."/>
            <person name="Ivanova N."/>
            <person name="Mavromatis K."/>
            <person name="Ovchinikova G."/>
            <person name="Pati A."/>
            <person name="Chen A."/>
            <person name="Palaniappan K."/>
            <person name="Land M."/>
            <person name="Hauser L."/>
            <person name="Chang Y.J."/>
            <person name="Jeffries C.D."/>
            <person name="Detter J.C."/>
            <person name="Brambilla E."/>
            <person name="Rohde M."/>
            <person name="Tindall B.J."/>
            <person name="Goker M."/>
            <person name="Woyke T."/>
            <person name="Bristow J."/>
            <person name="Eisen J.A."/>
            <person name="Markowitz V."/>
            <person name="Hugenholtz P."/>
            <person name="Kyrpides N.C."/>
            <person name="Klenk H.P."/>
            <person name="Lapidus A."/>
        </authorList>
    </citation>
    <scope>NUCLEOTIDE SEQUENCE [LARGE SCALE GENOMIC DNA]</scope>
    <source>
        <strain evidence="2">DSM 14237 / IC166 / ACAM 630</strain>
    </source>
</reference>
<dbReference type="OrthoDB" id="6710124at2"/>
<protein>
    <submittedName>
        <fullName evidence="1">Surface antigen variable number repeat-containing protein</fullName>
    </submittedName>
</protein>
<dbReference type="AlphaFoldDB" id="E6X9S7"/>
<organism evidence="1 2">
    <name type="scientific">Cellulophaga algicola (strain DSM 14237 / IC166 / ACAM 630)</name>
    <dbReference type="NCBI Taxonomy" id="688270"/>
    <lineage>
        <taxon>Bacteria</taxon>
        <taxon>Pseudomonadati</taxon>
        <taxon>Bacteroidota</taxon>
        <taxon>Flavobacteriia</taxon>
        <taxon>Flavobacteriales</taxon>
        <taxon>Flavobacteriaceae</taxon>
        <taxon>Cellulophaga</taxon>
    </lineage>
</organism>
<dbReference type="HOGENOM" id="CLU_078496_0_0_10"/>
<proteinExistence type="predicted"/>
<evidence type="ECO:0000313" key="1">
    <source>
        <dbReference type="EMBL" id="ADV49847.1"/>
    </source>
</evidence>
<accession>E6X9S7</accession>
<dbReference type="Proteomes" id="UP000008634">
    <property type="component" value="Chromosome"/>
</dbReference>
<keyword evidence="2" id="KW-1185">Reference proteome</keyword>
<name>E6X9S7_CELAD</name>
<evidence type="ECO:0000313" key="2">
    <source>
        <dbReference type="Proteomes" id="UP000008634"/>
    </source>
</evidence>
<dbReference type="RefSeq" id="WP_013551319.1">
    <property type="nucleotide sequence ID" value="NC_014934.1"/>
</dbReference>
<dbReference type="KEGG" id="cao:Celal_2560"/>
<dbReference type="eggNOG" id="ENOG502Z857">
    <property type="taxonomic scope" value="Bacteria"/>
</dbReference>
<gene>
    <name evidence="1" type="ordered locus">Celal_2560</name>
</gene>
<dbReference type="STRING" id="688270.Celal_2560"/>